<keyword evidence="2" id="KW-1185">Reference proteome</keyword>
<comment type="caution">
    <text evidence="1">The sequence shown here is derived from an EMBL/GenBank/DDBJ whole genome shotgun (WGS) entry which is preliminary data.</text>
</comment>
<dbReference type="AlphaFoldDB" id="V2Y1D1"/>
<reference evidence="1 2" key="1">
    <citation type="submission" date="2013-06" db="EMBL/GenBank/DDBJ databases">
        <authorList>
            <person name="Weinstock G."/>
            <person name="Sodergren E."/>
            <person name="Clifton S."/>
            <person name="Fulton L."/>
            <person name="Fulton B."/>
            <person name="Courtney L."/>
            <person name="Fronick C."/>
            <person name="Harrison M."/>
            <person name="Strong C."/>
            <person name="Farmer C."/>
            <person name="Delahaunty K."/>
            <person name="Markovic C."/>
            <person name="Hall O."/>
            <person name="Minx P."/>
            <person name="Tomlinson C."/>
            <person name="Mitreva M."/>
            <person name="Nelson J."/>
            <person name="Hou S."/>
            <person name="Wollam A."/>
            <person name="Pepin K.H."/>
            <person name="Johnson M."/>
            <person name="Bhonagiri V."/>
            <person name="Nash W.E."/>
            <person name="Warren W."/>
            <person name="Chinwalla A."/>
            <person name="Mardis E.R."/>
            <person name="Wilson R.K."/>
        </authorList>
    </citation>
    <scope>NUCLEOTIDE SEQUENCE [LARGE SCALE GENOMIC DNA]</scope>
    <source>
        <strain evidence="1 2">ATCC 51271</strain>
    </source>
</reference>
<name>V2Y1D1_9FIRM</name>
<dbReference type="STRING" id="592026.GCWU0000282_002996"/>
<gene>
    <name evidence="1" type="ORF">GCWU0000282_002996</name>
</gene>
<evidence type="ECO:0000313" key="1">
    <source>
        <dbReference type="EMBL" id="ESL01877.1"/>
    </source>
</evidence>
<dbReference type="Proteomes" id="UP000018227">
    <property type="component" value="Unassembled WGS sequence"/>
</dbReference>
<accession>V2Y1D1</accession>
<dbReference type="EMBL" id="ACIL03000019">
    <property type="protein sequence ID" value="ESL01877.1"/>
    <property type="molecule type" value="Genomic_DNA"/>
</dbReference>
<organism evidence="1 2">
    <name type="scientific">Catonella morbi ATCC 51271</name>
    <dbReference type="NCBI Taxonomy" id="592026"/>
    <lineage>
        <taxon>Bacteria</taxon>
        <taxon>Bacillati</taxon>
        <taxon>Bacillota</taxon>
        <taxon>Clostridia</taxon>
        <taxon>Lachnospirales</taxon>
        <taxon>Lachnospiraceae</taxon>
        <taxon>Catonella</taxon>
    </lineage>
</organism>
<proteinExistence type="predicted"/>
<dbReference type="HOGENOM" id="CLU_3286815_0_0_9"/>
<sequence>MFTLNITGCFLMGLYYHLFYHLKNRLILCFVINIAYINNI</sequence>
<protein>
    <submittedName>
        <fullName evidence="1">Uncharacterized protein</fullName>
    </submittedName>
</protein>
<evidence type="ECO:0000313" key="2">
    <source>
        <dbReference type="Proteomes" id="UP000018227"/>
    </source>
</evidence>